<feature type="non-terminal residue" evidence="1">
    <location>
        <position position="62"/>
    </location>
</feature>
<sequence length="62" mass="7469">TPLPLYKSCIVKSHPHKLHINFFGWFTIPRPREYTQENLDERCKVLLKGPTWEVQQFIWSIT</sequence>
<proteinExistence type="predicted"/>
<name>A0A0C9VXB8_9AGAM</name>
<accession>A0A0C9VXB8</accession>
<dbReference type="AlphaFoldDB" id="A0A0C9VXB8"/>
<dbReference type="HOGENOM" id="CLU_2910300_0_0_1"/>
<reference evidence="1 2" key="1">
    <citation type="submission" date="2014-04" db="EMBL/GenBank/DDBJ databases">
        <title>Evolutionary Origins and Diversification of the Mycorrhizal Mutualists.</title>
        <authorList>
            <consortium name="DOE Joint Genome Institute"/>
            <consortium name="Mycorrhizal Genomics Consortium"/>
            <person name="Kohler A."/>
            <person name="Kuo A."/>
            <person name="Nagy L.G."/>
            <person name="Floudas D."/>
            <person name="Copeland A."/>
            <person name="Barry K.W."/>
            <person name="Cichocki N."/>
            <person name="Veneault-Fourrey C."/>
            <person name="LaButti K."/>
            <person name="Lindquist E.A."/>
            <person name="Lipzen A."/>
            <person name="Lundell T."/>
            <person name="Morin E."/>
            <person name="Murat C."/>
            <person name="Riley R."/>
            <person name="Ohm R."/>
            <person name="Sun H."/>
            <person name="Tunlid A."/>
            <person name="Henrissat B."/>
            <person name="Grigoriev I.V."/>
            <person name="Hibbett D.S."/>
            <person name="Martin F."/>
        </authorList>
    </citation>
    <scope>NUCLEOTIDE SEQUENCE [LARGE SCALE GENOMIC DNA]</scope>
    <source>
        <strain evidence="1 2">MD-312</strain>
    </source>
</reference>
<keyword evidence="2" id="KW-1185">Reference proteome</keyword>
<gene>
    <name evidence="1" type="ORF">HYDPIDRAFT_120139</name>
</gene>
<evidence type="ECO:0000313" key="1">
    <source>
        <dbReference type="EMBL" id="KIJ57958.1"/>
    </source>
</evidence>
<dbReference type="EMBL" id="KN840037">
    <property type="protein sequence ID" value="KIJ57958.1"/>
    <property type="molecule type" value="Genomic_DNA"/>
</dbReference>
<protein>
    <submittedName>
        <fullName evidence="1">Uncharacterized protein</fullName>
    </submittedName>
</protein>
<evidence type="ECO:0000313" key="2">
    <source>
        <dbReference type="Proteomes" id="UP000053820"/>
    </source>
</evidence>
<dbReference type="Proteomes" id="UP000053820">
    <property type="component" value="Unassembled WGS sequence"/>
</dbReference>
<feature type="non-terminal residue" evidence="1">
    <location>
        <position position="1"/>
    </location>
</feature>
<organism evidence="1 2">
    <name type="scientific">Hydnomerulius pinastri MD-312</name>
    <dbReference type="NCBI Taxonomy" id="994086"/>
    <lineage>
        <taxon>Eukaryota</taxon>
        <taxon>Fungi</taxon>
        <taxon>Dikarya</taxon>
        <taxon>Basidiomycota</taxon>
        <taxon>Agaricomycotina</taxon>
        <taxon>Agaricomycetes</taxon>
        <taxon>Agaricomycetidae</taxon>
        <taxon>Boletales</taxon>
        <taxon>Boletales incertae sedis</taxon>
        <taxon>Leucogyrophana</taxon>
    </lineage>
</organism>